<sequence>MVQTEQTSKTHQTDVKVTCLLYSAVSCRPRRSHNGHLGAADTQTRGLFKSREEWFGAYGAAAIGRFQEGRPECSQWGREIAEMGRANGQPVGVQSFTRERCKTQRRRQIPLRGRQING</sequence>
<evidence type="ECO:0000313" key="2">
    <source>
        <dbReference type="Proteomes" id="UP000805704"/>
    </source>
</evidence>
<comment type="caution">
    <text evidence="1">The sequence shown here is derived from an EMBL/GenBank/DDBJ whole genome shotgun (WGS) entry which is preliminary data.</text>
</comment>
<proteinExistence type="predicted"/>
<dbReference type="Proteomes" id="UP000805704">
    <property type="component" value="Chromosome 14"/>
</dbReference>
<keyword evidence="2" id="KW-1185">Reference proteome</keyword>
<dbReference type="EMBL" id="CM024802">
    <property type="protein sequence ID" value="KAG8011274.1"/>
    <property type="molecule type" value="Genomic_DNA"/>
</dbReference>
<organism evidence="1 2">
    <name type="scientific">Nibea albiflora</name>
    <name type="common">Yellow drum</name>
    <name type="synonym">Corvina albiflora</name>
    <dbReference type="NCBI Taxonomy" id="240163"/>
    <lineage>
        <taxon>Eukaryota</taxon>
        <taxon>Metazoa</taxon>
        <taxon>Chordata</taxon>
        <taxon>Craniata</taxon>
        <taxon>Vertebrata</taxon>
        <taxon>Euteleostomi</taxon>
        <taxon>Actinopterygii</taxon>
        <taxon>Neopterygii</taxon>
        <taxon>Teleostei</taxon>
        <taxon>Neoteleostei</taxon>
        <taxon>Acanthomorphata</taxon>
        <taxon>Eupercaria</taxon>
        <taxon>Sciaenidae</taxon>
        <taxon>Nibea</taxon>
    </lineage>
</organism>
<protein>
    <submittedName>
        <fullName evidence="1">Uncharacterized protein</fullName>
    </submittedName>
</protein>
<evidence type="ECO:0000313" key="1">
    <source>
        <dbReference type="EMBL" id="KAG8011274.1"/>
    </source>
</evidence>
<name>A0ACB7FAR2_NIBAL</name>
<accession>A0ACB7FAR2</accession>
<reference evidence="1" key="1">
    <citation type="submission" date="2020-04" db="EMBL/GenBank/DDBJ databases">
        <title>A chromosome-scale assembly and high-density genetic map of the yellow drum (Nibea albiflora) genome.</title>
        <authorList>
            <person name="Xu D."/>
            <person name="Zhang W."/>
            <person name="Chen R."/>
            <person name="Tan P."/>
            <person name="Wang L."/>
            <person name="Song H."/>
            <person name="Tian L."/>
            <person name="Zhu Q."/>
            <person name="Wang B."/>
        </authorList>
    </citation>
    <scope>NUCLEOTIDE SEQUENCE</scope>
    <source>
        <strain evidence="1">ZJHYS-2018</strain>
    </source>
</reference>
<gene>
    <name evidence="1" type="ORF">GBF38_005988</name>
</gene>